<proteinExistence type="predicted"/>
<dbReference type="EMBL" id="CADCWG010000324">
    <property type="protein sequence ID" value="CAA9579358.1"/>
    <property type="molecule type" value="Genomic_DNA"/>
</dbReference>
<organism evidence="2">
    <name type="scientific">uncultured Thermomicrobiales bacterium</name>
    <dbReference type="NCBI Taxonomy" id="1645740"/>
    <lineage>
        <taxon>Bacteria</taxon>
        <taxon>Pseudomonadati</taxon>
        <taxon>Thermomicrobiota</taxon>
        <taxon>Thermomicrobia</taxon>
        <taxon>Thermomicrobiales</taxon>
        <taxon>environmental samples</taxon>
    </lineage>
</organism>
<gene>
    <name evidence="2" type="ORF">AVDCRST_MAG49-4607</name>
</gene>
<accession>A0A6J4VHA4</accession>
<feature type="region of interest" description="Disordered" evidence="1">
    <location>
        <begin position="1"/>
        <end position="37"/>
    </location>
</feature>
<dbReference type="AlphaFoldDB" id="A0A6J4VHA4"/>
<sequence>MRGLLPGDRSPHRMRRNAGTDAVQERESGRDAPHPLA</sequence>
<evidence type="ECO:0000313" key="2">
    <source>
        <dbReference type="EMBL" id="CAA9579358.1"/>
    </source>
</evidence>
<name>A0A6J4VHA4_9BACT</name>
<reference evidence="2" key="1">
    <citation type="submission" date="2020-02" db="EMBL/GenBank/DDBJ databases">
        <authorList>
            <person name="Meier V. D."/>
        </authorList>
    </citation>
    <scope>NUCLEOTIDE SEQUENCE</scope>
    <source>
        <strain evidence="2">AVDCRST_MAG49</strain>
    </source>
</reference>
<evidence type="ECO:0000256" key="1">
    <source>
        <dbReference type="SAM" id="MobiDB-lite"/>
    </source>
</evidence>
<protein>
    <submittedName>
        <fullName evidence="2">Uncharacterized protein</fullName>
    </submittedName>
</protein>
<feature type="compositionally biased region" description="Basic and acidic residues" evidence="1">
    <location>
        <begin position="23"/>
        <end position="37"/>
    </location>
</feature>